<dbReference type="Proteomes" id="UP000054304">
    <property type="component" value="Unassembled WGS sequence"/>
</dbReference>
<organism evidence="1 2">
    <name type="scientific">Lachancea lanzarotensis</name>
    <dbReference type="NCBI Taxonomy" id="1245769"/>
    <lineage>
        <taxon>Eukaryota</taxon>
        <taxon>Fungi</taxon>
        <taxon>Dikarya</taxon>
        <taxon>Ascomycota</taxon>
        <taxon>Saccharomycotina</taxon>
        <taxon>Saccharomycetes</taxon>
        <taxon>Saccharomycetales</taxon>
        <taxon>Saccharomycetaceae</taxon>
        <taxon>Lachancea</taxon>
    </lineage>
</organism>
<name>A0A0C7N968_9SACH</name>
<dbReference type="RefSeq" id="XP_022629256.1">
    <property type="nucleotide sequence ID" value="XM_022771339.1"/>
</dbReference>
<gene>
    <name evidence="1" type="ORF">LALA0_S07e00958g</name>
</gene>
<evidence type="ECO:0000313" key="2">
    <source>
        <dbReference type="Proteomes" id="UP000054304"/>
    </source>
</evidence>
<dbReference type="OrthoDB" id="4036114at2759"/>
<proteinExistence type="predicted"/>
<dbReference type="GeneID" id="34686525"/>
<protein>
    <submittedName>
        <fullName evidence="1">LALA0S07e00958g1_1</fullName>
    </submittedName>
</protein>
<reference evidence="1 2" key="1">
    <citation type="submission" date="2014-12" db="EMBL/GenBank/DDBJ databases">
        <authorList>
            <person name="Neuveglise Cecile"/>
        </authorList>
    </citation>
    <scope>NUCLEOTIDE SEQUENCE [LARGE SCALE GENOMIC DNA]</scope>
    <source>
        <strain evidence="1 2">CBS 12615</strain>
    </source>
</reference>
<accession>A0A0C7N968</accession>
<dbReference type="EMBL" id="LN736366">
    <property type="protein sequence ID" value="CEP63035.1"/>
    <property type="molecule type" value="Genomic_DNA"/>
</dbReference>
<dbReference type="HOGENOM" id="CLU_301289_0_0_1"/>
<dbReference type="AlphaFoldDB" id="A0A0C7N968"/>
<sequence>MINVESVSQDETIVNEAGLICCLKDDDNIRNVFIFKDDGVHLYDIIRKKITIRKTTNLNGTVAVTQCGLGASSSKFLVVLKRDCELLMLDVSNFEIAQKLRLELAHYSEVRRALMFFDDAHQNLNICVDGHSMFCVEASKLLSGNLSVPCLQFYHSNAEIVGAVCVCTHRRNYLLLKKDVITGSLTLEVLSPFVMDPQMPGVNKHCTSSATRMIELIAQKNGREKIRGFFPLSSRHLVVVVTSQRVFLAGDTLEAFENTEMNGRPEFKNLHALHKDSSLILSIQNFSGNVYTSKIDTRRAASPIKWSLLRVDHPREMTGYKFVCRALSSTEYAFISDTGFWVYDSTSKKTSFLLSCEQKTYVDAIVAERSANGLPLRVIACGGNSPYSGFVECFRMALHADTLRILKVNPSFENNGLTDFWLTDNGIVASTLLLDEENELCYVSKSGTKLRQANVCCATQLGNDTSDLLYLDVAGQLYFAKEAAKIAICFIAQLSNHGTWSISASHKTDADGLPSFIVLSKGNIISVLSSGLLQASFQVDCFNIDEIFVDRLFENTLTIVVSCDTGVLLLISYLHREKTFLVTKTINFDEGVPLQLCDIKNHGDTIPLVFVYNRHKVWILNLANANFNECILNYGIKRMRFLGSDRYIVLTTNDLFVTLRFKPTMQPVWTRGQALATNSVPTHIIGLENPRFVAVASQNDKNFCKMALLDTAALQILDEYTFPERGIVRGLLKLQKPYDHKILVSFMGKSAIHDSLLVLSVKNNKFVCVAEKMIEGTSSALTQRDAMIIHAGRNIEVLKLQKRGGRWNLCAIEKPIHGSGPLSLVCSAYNDEQMTVLCATKGVRVYELKSAICIASSAPSFHADNHDFATLFEDTSFNEERDVELLLDPVKQAETELYLIKVHGRNLTASVITPADSGKVQFKFLCSKSLPFNKTVTRIKQAGSKESLVCARGGLYIIKIR</sequence>
<keyword evidence="2" id="KW-1185">Reference proteome</keyword>
<evidence type="ECO:0000313" key="1">
    <source>
        <dbReference type="EMBL" id="CEP63035.1"/>
    </source>
</evidence>